<gene>
    <name evidence="1" type="ORF">G1C95_1082</name>
</gene>
<dbReference type="EMBL" id="JAAIII010000003">
    <property type="protein sequence ID" value="NMM93895.1"/>
    <property type="molecule type" value="Genomic_DNA"/>
</dbReference>
<comment type="caution">
    <text evidence="1">The sequence shown here is derived from an EMBL/GenBank/DDBJ whole genome shotgun (WGS) entry which is preliminary data.</text>
</comment>
<sequence length="143" mass="15939">MVLDGFNEVPMADTADMAAEGDGRSDFNHKVGWIMATLRDSAGLTQKDVVPLLADNRRTFGSAQGFISRVELGKQSLSLEDAAMLLRAYGFYKPDVLFDVSRAHFPSLVRERRRKHLLEQRAVLDEQRRALDMELAELGGASD</sequence>
<dbReference type="InterPro" id="IPR001387">
    <property type="entry name" value="Cro/C1-type_HTH"/>
</dbReference>
<accession>A0A7Y0EP89</accession>
<evidence type="ECO:0000313" key="1">
    <source>
        <dbReference type="EMBL" id="NMM93895.1"/>
    </source>
</evidence>
<dbReference type="Gene3D" id="1.10.260.40">
    <property type="entry name" value="lambda repressor-like DNA-binding domains"/>
    <property type="match status" value="1"/>
</dbReference>
<dbReference type="RefSeq" id="WP_169171947.1">
    <property type="nucleotide sequence ID" value="NZ_JAAIII010000003.1"/>
</dbReference>
<reference evidence="1 2" key="1">
    <citation type="submission" date="2020-02" db="EMBL/GenBank/DDBJ databases">
        <title>Characterization of phylogenetic diversity of novel bifidobacterial species isolated in Czech ZOOs.</title>
        <authorList>
            <person name="Lugli G.A."/>
            <person name="Vera N.B."/>
            <person name="Ventura M."/>
        </authorList>
    </citation>
    <scope>NUCLEOTIDE SEQUENCE [LARGE SCALE GENOMIC DNA]</scope>
    <source>
        <strain evidence="1 2">DSM 109957</strain>
    </source>
</reference>
<protein>
    <submittedName>
        <fullName evidence="1">Uncharacterized protein</fullName>
    </submittedName>
</protein>
<proteinExistence type="predicted"/>
<evidence type="ECO:0000313" key="2">
    <source>
        <dbReference type="Proteomes" id="UP000532194"/>
    </source>
</evidence>
<keyword evidence="2" id="KW-1185">Reference proteome</keyword>
<name>A0A7Y0EP89_9BIFI</name>
<dbReference type="AlphaFoldDB" id="A0A7Y0EP89"/>
<dbReference type="Proteomes" id="UP000532194">
    <property type="component" value="Unassembled WGS sequence"/>
</dbReference>
<organism evidence="1 2">
    <name type="scientific">Bifidobacterium oedipodis</name>
    <dbReference type="NCBI Taxonomy" id="2675322"/>
    <lineage>
        <taxon>Bacteria</taxon>
        <taxon>Bacillati</taxon>
        <taxon>Actinomycetota</taxon>
        <taxon>Actinomycetes</taxon>
        <taxon>Bifidobacteriales</taxon>
        <taxon>Bifidobacteriaceae</taxon>
        <taxon>Bifidobacterium</taxon>
    </lineage>
</organism>
<dbReference type="CDD" id="cd00093">
    <property type="entry name" value="HTH_XRE"/>
    <property type="match status" value="1"/>
</dbReference>
<dbReference type="InterPro" id="IPR010982">
    <property type="entry name" value="Lambda_DNA-bd_dom_sf"/>
</dbReference>
<dbReference type="GO" id="GO:0003677">
    <property type="term" value="F:DNA binding"/>
    <property type="evidence" value="ECO:0007669"/>
    <property type="project" value="InterPro"/>
</dbReference>